<dbReference type="EMBL" id="JBJKBG010000011">
    <property type="protein sequence ID" value="KAL3714544.1"/>
    <property type="molecule type" value="Genomic_DNA"/>
</dbReference>
<evidence type="ECO:0000313" key="2">
    <source>
        <dbReference type="EMBL" id="KAL3714544.1"/>
    </source>
</evidence>
<feature type="compositionally biased region" description="Low complexity" evidence="1">
    <location>
        <begin position="1"/>
        <end position="21"/>
    </location>
</feature>
<evidence type="ECO:0000313" key="3">
    <source>
        <dbReference type="Proteomes" id="UP001634007"/>
    </source>
</evidence>
<accession>A0ABD3IMC8</accession>
<name>A0ABD3IMC8_EUCGL</name>
<dbReference type="Proteomes" id="UP001634007">
    <property type="component" value="Unassembled WGS sequence"/>
</dbReference>
<comment type="caution">
    <text evidence="2">The sequence shown here is derived from an EMBL/GenBank/DDBJ whole genome shotgun (WGS) entry which is preliminary data.</text>
</comment>
<proteinExistence type="predicted"/>
<keyword evidence="3" id="KW-1185">Reference proteome</keyword>
<feature type="region of interest" description="Disordered" evidence="1">
    <location>
        <begin position="1"/>
        <end position="59"/>
    </location>
</feature>
<gene>
    <name evidence="2" type="ORF">ACJRO7_006459</name>
</gene>
<dbReference type="AlphaFoldDB" id="A0ABD3IMC8"/>
<sequence length="111" mass="12493">MAARCSFNSSSSSHRWQSSSSPGPPNLLRPAPEAARGQAVPRRREACGQGPLVARGGRWPRPPGSLWTFWDKRGSTFRLVACGWTPHQCSKVRSRFRDDGEMLRRRRIVGY</sequence>
<protein>
    <submittedName>
        <fullName evidence="2">Uncharacterized protein</fullName>
    </submittedName>
</protein>
<evidence type="ECO:0000256" key="1">
    <source>
        <dbReference type="SAM" id="MobiDB-lite"/>
    </source>
</evidence>
<organism evidence="2 3">
    <name type="scientific">Eucalyptus globulus</name>
    <name type="common">Tasmanian blue gum</name>
    <dbReference type="NCBI Taxonomy" id="34317"/>
    <lineage>
        <taxon>Eukaryota</taxon>
        <taxon>Viridiplantae</taxon>
        <taxon>Streptophyta</taxon>
        <taxon>Embryophyta</taxon>
        <taxon>Tracheophyta</taxon>
        <taxon>Spermatophyta</taxon>
        <taxon>Magnoliopsida</taxon>
        <taxon>eudicotyledons</taxon>
        <taxon>Gunneridae</taxon>
        <taxon>Pentapetalae</taxon>
        <taxon>rosids</taxon>
        <taxon>malvids</taxon>
        <taxon>Myrtales</taxon>
        <taxon>Myrtaceae</taxon>
        <taxon>Myrtoideae</taxon>
        <taxon>Eucalypteae</taxon>
        <taxon>Eucalyptus</taxon>
    </lineage>
</organism>
<reference evidence="2 3" key="1">
    <citation type="submission" date="2024-11" db="EMBL/GenBank/DDBJ databases">
        <title>Chromosome-level genome assembly of Eucalyptus globulus Labill. provides insights into its genome evolution.</title>
        <authorList>
            <person name="Li X."/>
        </authorList>
    </citation>
    <scope>NUCLEOTIDE SEQUENCE [LARGE SCALE GENOMIC DNA]</scope>
    <source>
        <strain evidence="2">CL2024</strain>
        <tissue evidence="2">Fresh tender leaves</tissue>
    </source>
</reference>